<dbReference type="Gene3D" id="1.50.10.140">
    <property type="match status" value="1"/>
</dbReference>
<dbReference type="Pfam" id="PF10091">
    <property type="entry name" value="Glycoamylase"/>
    <property type="match status" value="1"/>
</dbReference>
<dbReference type="Gene3D" id="2.60.120.430">
    <property type="entry name" value="Galactose-binding lectin"/>
    <property type="match status" value="1"/>
</dbReference>
<feature type="chain" id="PRO_5045733362" evidence="1">
    <location>
        <begin position="20"/>
        <end position="727"/>
    </location>
</feature>
<dbReference type="RefSeq" id="WP_250429176.1">
    <property type="nucleotide sequence ID" value="NZ_JALPRR010000002.1"/>
</dbReference>
<dbReference type="Gene3D" id="2.60.40.10">
    <property type="entry name" value="Immunoglobulins"/>
    <property type="match status" value="1"/>
</dbReference>
<keyword evidence="1" id="KW-0732">Signal</keyword>
<feature type="signal peptide" evidence="1">
    <location>
        <begin position="1"/>
        <end position="19"/>
    </location>
</feature>
<dbReference type="EMBL" id="JBHUIM010000001">
    <property type="protein sequence ID" value="MFD2245368.1"/>
    <property type="molecule type" value="Genomic_DNA"/>
</dbReference>
<dbReference type="InterPro" id="IPR019282">
    <property type="entry name" value="Glycoamylase-like_cons_dom"/>
</dbReference>
<evidence type="ECO:0000259" key="2">
    <source>
        <dbReference type="Pfam" id="PF10091"/>
    </source>
</evidence>
<accession>A0ABW5CU81</accession>
<dbReference type="InterPro" id="IPR013783">
    <property type="entry name" value="Ig-like_fold"/>
</dbReference>
<sequence length="727" mass="82543">MKHGILFFLFLFCQLVVFGQETPYTQVFFENSLMSRDHYYSTATYTAPGWVKNSQNKLPVSEEVFFTPGNSLELRYVSAPKGSWQAQVLYHPIRGIDFLKPATMLTFRLLVKSETAAPELPAVAIGKREAKELSAFVLLQNFVKEYKTNAWLTVQVPLNSFKDLSYKESKEIDVIAFRQQGSDGKEHVLYLDQLELTPAPASQKITAAPKLTAATGYEKHVSIAWEKITDPAVRYVQVYRSSDNKNFTPVAIESPVLSRYDDFVGTTGQTFHYKISFLDDNYTETAQSNIVNASTRPMTDEELLTMVQEAHFRYYWDGAEPNSGLALENIPGRRTMVASGASGFGMMALLAGIERKFITREQGVERFVQIVNYLDKAEKFHGAFSHFLDGNTGKVVPFFGPKDNGGDLVETAFLAQGLLAARAYFNGNNQQEKLIRDKITGIWRGIEWSWYRREKNNPYLLWHWSPDQAWVINHKLIGWNETMIVYLLGISSPSHSIPANMYYTGWASQDAEAQKYRSDWGQTKEGSKYTNGNSYYGIPLKVGVSNGGPLFFIHYSYLGPDPKKIQDKYTDYFSNNRNIALINYRYCVENPEKHQGYGEGAWGLTASDGPWEYSASEPVPRADEGKMTPTGALASFPYTPEESMQALKNYYRNYGHFLWGAYGFRDAYNLNENWVSPLYMGLNQAPIVVMIENYRSGLLWNLFMSNKEVQEGLRKIKAAGSISTKKR</sequence>
<evidence type="ECO:0000256" key="1">
    <source>
        <dbReference type="SAM" id="SignalP"/>
    </source>
</evidence>
<reference evidence="4" key="1">
    <citation type="journal article" date="2019" name="Int. J. Syst. Evol. Microbiol.">
        <title>The Global Catalogue of Microorganisms (GCM) 10K type strain sequencing project: providing services to taxonomists for standard genome sequencing and annotation.</title>
        <authorList>
            <consortium name="The Broad Institute Genomics Platform"/>
            <consortium name="The Broad Institute Genome Sequencing Center for Infectious Disease"/>
            <person name="Wu L."/>
            <person name="Ma J."/>
        </authorList>
    </citation>
    <scope>NUCLEOTIDE SEQUENCE [LARGE SCALE GENOMIC DNA]</scope>
    <source>
        <strain evidence="4">CGMCC 4.1782</strain>
    </source>
</reference>
<proteinExistence type="predicted"/>
<evidence type="ECO:0000313" key="4">
    <source>
        <dbReference type="Proteomes" id="UP001597374"/>
    </source>
</evidence>
<feature type="domain" description="Glycoamylase-like" evidence="2">
    <location>
        <begin position="473"/>
        <end position="706"/>
    </location>
</feature>
<name>A0ABW5CU81_9BACT</name>
<protein>
    <submittedName>
        <fullName evidence="3">Glucoamylase family protein</fullName>
    </submittedName>
</protein>
<evidence type="ECO:0000313" key="3">
    <source>
        <dbReference type="EMBL" id="MFD2245368.1"/>
    </source>
</evidence>
<comment type="caution">
    <text evidence="3">The sequence shown here is derived from an EMBL/GenBank/DDBJ whole genome shotgun (WGS) entry which is preliminary data.</text>
</comment>
<organism evidence="3 4">
    <name type="scientific">Pontibacter ruber</name>
    <dbReference type="NCBI Taxonomy" id="1343895"/>
    <lineage>
        <taxon>Bacteria</taxon>
        <taxon>Pseudomonadati</taxon>
        <taxon>Bacteroidota</taxon>
        <taxon>Cytophagia</taxon>
        <taxon>Cytophagales</taxon>
        <taxon>Hymenobacteraceae</taxon>
        <taxon>Pontibacter</taxon>
    </lineage>
</organism>
<gene>
    <name evidence="3" type="ORF">ACFSKP_03825</name>
</gene>
<dbReference type="Proteomes" id="UP001597374">
    <property type="component" value="Unassembled WGS sequence"/>
</dbReference>
<keyword evidence="4" id="KW-1185">Reference proteome</keyword>